<feature type="transmembrane region" description="Helical" evidence="10">
    <location>
        <begin position="407"/>
        <end position="428"/>
    </location>
</feature>
<feature type="transmembrane region" description="Helical" evidence="10">
    <location>
        <begin position="272"/>
        <end position="300"/>
    </location>
</feature>
<dbReference type="InterPro" id="IPR047984">
    <property type="entry name" value="XylE-like"/>
</dbReference>
<dbReference type="GO" id="GO:0005886">
    <property type="term" value="C:plasma membrane"/>
    <property type="evidence" value="ECO:0007669"/>
    <property type="project" value="UniProtKB-SubCell"/>
</dbReference>
<comment type="caution">
    <text evidence="12">The sequence shown here is derived from an EMBL/GenBank/DDBJ whole genome shotgun (WGS) entry which is preliminary data.</text>
</comment>
<name>A0A084A7T9_LACLC</name>
<evidence type="ECO:0000256" key="5">
    <source>
        <dbReference type="ARBA" id="ARBA00022597"/>
    </source>
</evidence>
<keyword evidence="8 10" id="KW-0472">Membrane</keyword>
<dbReference type="PROSITE" id="PS50850">
    <property type="entry name" value="MFS"/>
    <property type="match status" value="1"/>
</dbReference>
<dbReference type="PANTHER" id="PTHR48020">
    <property type="entry name" value="PROTON MYO-INOSITOL COTRANSPORTER"/>
    <property type="match status" value="1"/>
</dbReference>
<dbReference type="GO" id="GO:0022857">
    <property type="term" value="F:transmembrane transporter activity"/>
    <property type="evidence" value="ECO:0007669"/>
    <property type="project" value="InterPro"/>
</dbReference>
<reference evidence="12 13" key="1">
    <citation type="submission" date="2014-06" db="EMBL/GenBank/DDBJ databases">
        <title>Draft genome sequence of the putrescine producing strain Lactococcus lactis subsp cremoris GE214.</title>
        <authorList>
            <person name="Ladero V."/>
            <person name="Linares D.M."/>
            <person name="del Rio B."/>
            <person name="Mayo B."/>
            <person name="Martin M.C."/>
            <person name="Fernandez M."/>
            <person name="Alvarez M.A."/>
        </authorList>
    </citation>
    <scope>NUCLEOTIDE SEQUENCE [LARGE SCALE GENOMIC DNA]</scope>
    <source>
        <strain evidence="12 13">GE214</strain>
    </source>
</reference>
<evidence type="ECO:0000259" key="11">
    <source>
        <dbReference type="PROSITE" id="PS50850"/>
    </source>
</evidence>
<dbReference type="RefSeq" id="WP_042748938.1">
    <property type="nucleotide sequence ID" value="NZ_AZSI01000184.1"/>
</dbReference>
<keyword evidence="6 10" id="KW-0812">Transmembrane</keyword>
<evidence type="ECO:0000256" key="6">
    <source>
        <dbReference type="ARBA" id="ARBA00022692"/>
    </source>
</evidence>
<evidence type="ECO:0000256" key="10">
    <source>
        <dbReference type="SAM" id="Phobius"/>
    </source>
</evidence>
<feature type="transmembrane region" description="Helical" evidence="10">
    <location>
        <begin position="101"/>
        <end position="124"/>
    </location>
</feature>
<feature type="transmembrane region" description="Helical" evidence="10">
    <location>
        <begin position="246"/>
        <end position="266"/>
    </location>
</feature>
<feature type="transmembrane region" description="Helical" evidence="10">
    <location>
        <begin position="381"/>
        <end position="401"/>
    </location>
</feature>
<dbReference type="InterPro" id="IPR003663">
    <property type="entry name" value="Sugar/inositol_transpt"/>
</dbReference>
<feature type="transmembrane region" description="Helical" evidence="10">
    <location>
        <begin position="345"/>
        <end position="369"/>
    </location>
</feature>
<dbReference type="PATRIC" id="fig|1415168.3.peg.2555"/>
<dbReference type="Pfam" id="PF00083">
    <property type="entry name" value="Sugar_tr"/>
    <property type="match status" value="1"/>
</dbReference>
<accession>A0A084A7T9</accession>
<gene>
    <name evidence="12" type="ORF">U725_02498</name>
</gene>
<feature type="transmembrane region" description="Helical" evidence="10">
    <location>
        <begin position="136"/>
        <end position="153"/>
    </location>
</feature>
<evidence type="ECO:0000313" key="13">
    <source>
        <dbReference type="Proteomes" id="UP000028401"/>
    </source>
</evidence>
<keyword evidence="4" id="KW-1003">Cell membrane</keyword>
<dbReference type="PANTHER" id="PTHR48020:SF12">
    <property type="entry name" value="PROTON MYO-INOSITOL COTRANSPORTER"/>
    <property type="match status" value="1"/>
</dbReference>
<dbReference type="Proteomes" id="UP000028401">
    <property type="component" value="Unassembled WGS sequence"/>
</dbReference>
<dbReference type="PROSITE" id="PS00216">
    <property type="entry name" value="SUGAR_TRANSPORT_1"/>
    <property type="match status" value="1"/>
</dbReference>
<protein>
    <submittedName>
        <fullName evidence="12">D-xylose proton-symporter</fullName>
    </submittedName>
</protein>
<feature type="transmembrane region" description="Helical" evidence="10">
    <location>
        <begin position="7"/>
        <end position="34"/>
    </location>
</feature>
<dbReference type="Gene3D" id="1.20.1250.20">
    <property type="entry name" value="MFS general substrate transporter like domains"/>
    <property type="match status" value="1"/>
</dbReference>
<evidence type="ECO:0000256" key="9">
    <source>
        <dbReference type="RuleBase" id="RU003346"/>
    </source>
</evidence>
<evidence type="ECO:0000256" key="2">
    <source>
        <dbReference type="ARBA" id="ARBA00010992"/>
    </source>
</evidence>
<comment type="subcellular location">
    <subcellularLocation>
        <location evidence="1">Cell membrane</location>
        <topology evidence="1">Multi-pass membrane protein</topology>
    </subcellularLocation>
</comment>
<dbReference type="InterPro" id="IPR005828">
    <property type="entry name" value="MFS_sugar_transport-like"/>
</dbReference>
<feature type="transmembrane region" description="Helical" evidence="10">
    <location>
        <begin position="165"/>
        <end position="186"/>
    </location>
</feature>
<dbReference type="EMBL" id="AZSI01000184">
    <property type="protein sequence ID" value="KEY61368.1"/>
    <property type="molecule type" value="Genomic_DNA"/>
</dbReference>
<evidence type="ECO:0000256" key="4">
    <source>
        <dbReference type="ARBA" id="ARBA00022475"/>
    </source>
</evidence>
<dbReference type="PRINTS" id="PR00171">
    <property type="entry name" value="SUGRTRNSPORT"/>
</dbReference>
<dbReference type="InterPro" id="IPR050814">
    <property type="entry name" value="Myo-inositol_Transporter"/>
</dbReference>
<keyword evidence="5" id="KW-0762">Sugar transport</keyword>
<proteinExistence type="inferred from homology"/>
<evidence type="ECO:0000256" key="8">
    <source>
        <dbReference type="ARBA" id="ARBA00023136"/>
    </source>
</evidence>
<sequence length="458" mass="49922">MRKLSPTFIYFFGALGGLLFGYDTGVISGALLFIEKESWQVSSWAWMEGWITAAVLIGAVIGAVVIGPMSDRFGRKRLLLLSAIIFFIGALGSGLSNSAEFLIISRIILGMAVGSASALVPTYLSELSPAKIRGGVSTMFQLMIMTGILLAYISNYALKGVSGNWHWMLGLATVPAALLFIGGLFLPESPRFLLRHDDEKGAREILGMINDHPTSIEAEISDIQLMAKEEKQGGLQELFGKMSRPVLIMAIGLAVFQQVMGCNTVLYFAPSIFVSVGFGASAALLAHIGIGIFNVIVTYIAMRVMDKVNRRWMLNFGAWGMGISLVLMSVGMILAENAHIGFGKYLAVIALTVYIAFFSATWGPVMWVMIGESFPLKIRGLGNSFGAAVNWAANWLVSLTFLPLLSFFGTGKIFLIYAACCFLSIWFTSKKVIETRGKTLEQIEAELLHRVHHLEEEG</sequence>
<dbReference type="CDD" id="cd17359">
    <property type="entry name" value="MFS_XylE_like"/>
    <property type="match status" value="1"/>
</dbReference>
<evidence type="ECO:0000313" key="12">
    <source>
        <dbReference type="EMBL" id="KEY61368.1"/>
    </source>
</evidence>
<dbReference type="InterPro" id="IPR036259">
    <property type="entry name" value="MFS_trans_sf"/>
</dbReference>
<dbReference type="AlphaFoldDB" id="A0A084A7T9"/>
<evidence type="ECO:0000256" key="1">
    <source>
        <dbReference type="ARBA" id="ARBA00004651"/>
    </source>
</evidence>
<dbReference type="SUPFAM" id="SSF103473">
    <property type="entry name" value="MFS general substrate transporter"/>
    <property type="match status" value="1"/>
</dbReference>
<keyword evidence="3 9" id="KW-0813">Transport</keyword>
<dbReference type="FunFam" id="1.20.1250.20:FF:000218">
    <property type="entry name" value="facilitated trehalose transporter Tret1"/>
    <property type="match status" value="1"/>
</dbReference>
<organism evidence="12 13">
    <name type="scientific">Lactococcus cremoris subsp. cremoris GE214</name>
    <dbReference type="NCBI Taxonomy" id="1415168"/>
    <lineage>
        <taxon>Bacteria</taxon>
        <taxon>Bacillati</taxon>
        <taxon>Bacillota</taxon>
        <taxon>Bacilli</taxon>
        <taxon>Lactobacillales</taxon>
        <taxon>Streptococcaceae</taxon>
        <taxon>Lactococcus</taxon>
        <taxon>Lactococcus cremoris subsp. cremoris</taxon>
    </lineage>
</organism>
<feature type="transmembrane region" description="Helical" evidence="10">
    <location>
        <begin position="78"/>
        <end position="95"/>
    </location>
</feature>
<feature type="transmembrane region" description="Helical" evidence="10">
    <location>
        <begin position="46"/>
        <end position="66"/>
    </location>
</feature>
<dbReference type="NCBIfam" id="TIGR00879">
    <property type="entry name" value="SP"/>
    <property type="match status" value="1"/>
</dbReference>
<feature type="domain" description="Major facilitator superfamily (MFS) profile" evidence="11">
    <location>
        <begin position="9"/>
        <end position="436"/>
    </location>
</feature>
<dbReference type="PROSITE" id="PS00217">
    <property type="entry name" value="SUGAR_TRANSPORT_2"/>
    <property type="match status" value="1"/>
</dbReference>
<keyword evidence="7 10" id="KW-1133">Transmembrane helix</keyword>
<feature type="transmembrane region" description="Helical" evidence="10">
    <location>
        <begin position="312"/>
        <end position="333"/>
    </location>
</feature>
<dbReference type="InterPro" id="IPR020846">
    <property type="entry name" value="MFS_dom"/>
</dbReference>
<evidence type="ECO:0000256" key="3">
    <source>
        <dbReference type="ARBA" id="ARBA00022448"/>
    </source>
</evidence>
<dbReference type="InterPro" id="IPR005829">
    <property type="entry name" value="Sugar_transporter_CS"/>
</dbReference>
<evidence type="ECO:0000256" key="7">
    <source>
        <dbReference type="ARBA" id="ARBA00022989"/>
    </source>
</evidence>
<comment type="similarity">
    <text evidence="2 9">Belongs to the major facilitator superfamily. Sugar transporter (TC 2.A.1.1) family.</text>
</comment>